<sequence>MLTDFEKKFQSSKQPESDLFWEIVTFTFYKWMKMIKLTLNVNEEGSMGVMDQDTRVVQELQELNQKISNLEDLLAAQSNKMKKPGPVRTFLDAGVSLLFGLFILGPVAAVVIGVLMVAASWLGLNI</sequence>
<dbReference type="KEGG" id="bmur:ABE28_018220"/>
<protein>
    <submittedName>
        <fullName evidence="3">Uncharacterized protein</fullName>
    </submittedName>
</protein>
<organism evidence="3 4">
    <name type="scientific">Peribacillus muralis</name>
    <dbReference type="NCBI Taxonomy" id="264697"/>
    <lineage>
        <taxon>Bacteria</taxon>
        <taxon>Bacillati</taxon>
        <taxon>Bacillota</taxon>
        <taxon>Bacilli</taxon>
        <taxon>Bacillales</taxon>
        <taxon>Bacillaceae</taxon>
        <taxon>Peribacillus</taxon>
    </lineage>
</organism>
<name>A0A1B3XSW1_9BACI</name>
<evidence type="ECO:0000313" key="3">
    <source>
        <dbReference type="EMBL" id="AOH56305.1"/>
    </source>
</evidence>
<keyword evidence="1" id="KW-0175">Coiled coil</keyword>
<accession>A0A1B3XSW1</accession>
<dbReference type="AlphaFoldDB" id="A0A1B3XSW1"/>
<evidence type="ECO:0000256" key="1">
    <source>
        <dbReference type="SAM" id="Coils"/>
    </source>
</evidence>
<dbReference type="Proteomes" id="UP000077926">
    <property type="component" value="Chromosome"/>
</dbReference>
<feature type="coiled-coil region" evidence="1">
    <location>
        <begin position="53"/>
        <end position="80"/>
    </location>
</feature>
<reference evidence="3 4" key="1">
    <citation type="submission" date="2016-08" db="EMBL/GenBank/DDBJ databases">
        <title>Complete genome sequence of Bacillus muralis G25-68, a strain with toxicity to nematodes.</title>
        <authorList>
            <person name="Zheng Z."/>
        </authorList>
    </citation>
    <scope>NUCLEOTIDE SEQUENCE [LARGE SCALE GENOMIC DNA]</scope>
    <source>
        <strain evidence="3 4">G25-68</strain>
    </source>
</reference>
<proteinExistence type="predicted"/>
<keyword evidence="2" id="KW-0812">Transmembrane</keyword>
<dbReference type="EMBL" id="CP017080">
    <property type="protein sequence ID" value="AOH56305.1"/>
    <property type="molecule type" value="Genomic_DNA"/>
</dbReference>
<evidence type="ECO:0000256" key="2">
    <source>
        <dbReference type="SAM" id="Phobius"/>
    </source>
</evidence>
<dbReference type="STRING" id="264697.ABE28_018220"/>
<keyword evidence="4" id="KW-1185">Reference proteome</keyword>
<keyword evidence="2" id="KW-0472">Membrane</keyword>
<keyword evidence="2" id="KW-1133">Transmembrane helix</keyword>
<gene>
    <name evidence="3" type="ORF">ABE28_018220</name>
</gene>
<evidence type="ECO:0000313" key="4">
    <source>
        <dbReference type="Proteomes" id="UP000077926"/>
    </source>
</evidence>
<feature type="transmembrane region" description="Helical" evidence="2">
    <location>
        <begin position="90"/>
        <end position="123"/>
    </location>
</feature>